<dbReference type="CDD" id="cd01012">
    <property type="entry name" value="YcaC_related"/>
    <property type="match status" value="1"/>
</dbReference>
<dbReference type="RefSeq" id="WP_259291225.1">
    <property type="nucleotide sequence ID" value="NZ_JANUXW010000002.1"/>
</dbReference>
<dbReference type="PANTHER" id="PTHR43559:SF1">
    <property type="entry name" value="HYDROLASE"/>
    <property type="match status" value="1"/>
</dbReference>
<proteinExistence type="predicted"/>
<dbReference type="Gene3D" id="3.40.50.850">
    <property type="entry name" value="Isochorismatase-like"/>
    <property type="match status" value="1"/>
</dbReference>
<evidence type="ECO:0000313" key="2">
    <source>
        <dbReference type="EMBL" id="MCS4533427.1"/>
    </source>
</evidence>
<gene>
    <name evidence="2" type="ORF">NXS09_03820</name>
</gene>
<dbReference type="InterPro" id="IPR053152">
    <property type="entry name" value="Hydrolase_YcaC-like"/>
</dbReference>
<dbReference type="Proteomes" id="UP001166947">
    <property type="component" value="Unassembled WGS sequence"/>
</dbReference>
<name>A0ABT2FB54_9NEIS</name>
<keyword evidence="3" id="KW-1185">Reference proteome</keyword>
<dbReference type="GO" id="GO:0016787">
    <property type="term" value="F:hydrolase activity"/>
    <property type="evidence" value="ECO:0007669"/>
    <property type="project" value="UniProtKB-KW"/>
</dbReference>
<accession>A0ABT2FB54</accession>
<dbReference type="InterPro" id="IPR036380">
    <property type="entry name" value="Isochorismatase-like_sf"/>
</dbReference>
<keyword evidence="2" id="KW-0378">Hydrolase</keyword>
<dbReference type="Pfam" id="PF00857">
    <property type="entry name" value="Isochorismatase"/>
    <property type="match status" value="1"/>
</dbReference>
<organism evidence="2 3">
    <name type="scientific">Neisseria montereyensis</name>
    <dbReference type="NCBI Taxonomy" id="2973938"/>
    <lineage>
        <taxon>Bacteria</taxon>
        <taxon>Pseudomonadati</taxon>
        <taxon>Pseudomonadota</taxon>
        <taxon>Betaproteobacteria</taxon>
        <taxon>Neisseriales</taxon>
        <taxon>Neisseriaceae</taxon>
        <taxon>Neisseria</taxon>
    </lineage>
</organism>
<evidence type="ECO:0000259" key="1">
    <source>
        <dbReference type="Pfam" id="PF00857"/>
    </source>
</evidence>
<protein>
    <submittedName>
        <fullName evidence="2">Hydrolase</fullName>
    </submittedName>
</protein>
<dbReference type="PANTHER" id="PTHR43559">
    <property type="entry name" value="HYDROLASE YCAC-RELATED"/>
    <property type="match status" value="1"/>
</dbReference>
<dbReference type="InterPro" id="IPR000868">
    <property type="entry name" value="Isochorismatase-like_dom"/>
</dbReference>
<feature type="domain" description="Isochorismatase-like" evidence="1">
    <location>
        <begin position="15"/>
        <end position="168"/>
    </location>
</feature>
<dbReference type="SUPFAM" id="SSF52499">
    <property type="entry name" value="Isochorismatase-like hydrolases"/>
    <property type="match status" value="1"/>
</dbReference>
<comment type="caution">
    <text evidence="2">The sequence shown here is derived from an EMBL/GenBank/DDBJ whole genome shotgun (WGS) entry which is preliminary data.</text>
</comment>
<sequence length="228" mass="25505">MSNKYLELLTPENSQLIIIDHQPQMAFGVQSIDRQVLKNNVVALAKSAKIFNIPTTITTVETEGFSGHTYPELLAVFPENKILERTSMNSWDDQNVRDALAKNGRKKVVVAGLWTEVCNLSFALCAALEGDYEIYMVADASGGTSVDAHKYAMDRMVQAGIVPVTWQQVLLEWQRDWARKDTYDAVMDVVREHSGAYGMGVDYAYTMVHKAPERVQHGERIGPNPANK</sequence>
<reference evidence="2" key="1">
    <citation type="submission" date="2022-08" db="EMBL/GenBank/DDBJ databases">
        <authorList>
            <person name="Volokhov D.V."/>
            <person name="Furtak V.A."/>
            <person name="Zagorodnyaya T.A."/>
        </authorList>
    </citation>
    <scope>NUCLEOTIDE SEQUENCE</scope>
    <source>
        <strain evidence="2">CSL10203-ORH2</strain>
    </source>
</reference>
<dbReference type="EMBL" id="JANUXW010000002">
    <property type="protein sequence ID" value="MCS4533427.1"/>
    <property type="molecule type" value="Genomic_DNA"/>
</dbReference>
<evidence type="ECO:0000313" key="3">
    <source>
        <dbReference type="Proteomes" id="UP001166947"/>
    </source>
</evidence>
<reference evidence="2" key="2">
    <citation type="journal article" date="2023" name="Curr. Microbiol.">
        <title>Neisseria montereyensis sp. nov., Isolated from Oropharynx of California Sea Lion (Zalophus californianus): Genomic, Phylogenetic, and Phenotypic Study.</title>
        <authorList>
            <person name="Volokhov D.V."/>
            <person name="Zagorodnyaya T.A."/>
            <person name="Furtak V.A."/>
            <person name="Nattanmai G."/>
            <person name="Randall L."/>
            <person name="Jose S."/>
            <person name="Gao Y."/>
            <person name="Gulland F.M."/>
            <person name="Eisenberg T."/>
            <person name="Delmonte P."/>
            <person name="Blom J."/>
            <person name="Mitchell K.K."/>
        </authorList>
    </citation>
    <scope>NUCLEOTIDE SEQUENCE</scope>
    <source>
        <strain evidence="2">CSL10203-ORH2</strain>
    </source>
</reference>